<proteinExistence type="predicted"/>
<feature type="region of interest" description="Disordered" evidence="1">
    <location>
        <begin position="520"/>
        <end position="539"/>
    </location>
</feature>
<feature type="domain" description="Penicillin-binding protein transpeptidase" evidence="3">
    <location>
        <begin position="299"/>
        <end position="577"/>
    </location>
</feature>
<name>A0ABN2T2Z1_9ACTN</name>
<evidence type="ECO:0000256" key="1">
    <source>
        <dbReference type="SAM" id="MobiDB-lite"/>
    </source>
</evidence>
<feature type="chain" id="PRO_5046335257" evidence="2">
    <location>
        <begin position="19"/>
        <end position="583"/>
    </location>
</feature>
<dbReference type="InterPro" id="IPR050515">
    <property type="entry name" value="Beta-lactam/transpept"/>
</dbReference>
<protein>
    <submittedName>
        <fullName evidence="4">Penicillin-binding transpeptidase domain-containing protein</fullName>
    </submittedName>
</protein>
<dbReference type="InterPro" id="IPR001460">
    <property type="entry name" value="PCN-bd_Tpept"/>
</dbReference>
<keyword evidence="2" id="KW-0732">Signal</keyword>
<keyword evidence="5" id="KW-1185">Reference proteome</keyword>
<dbReference type="PANTHER" id="PTHR30627">
    <property type="entry name" value="PEPTIDOGLYCAN D,D-TRANSPEPTIDASE"/>
    <property type="match status" value="1"/>
</dbReference>
<dbReference type="Gene3D" id="3.40.710.10">
    <property type="entry name" value="DD-peptidase/beta-lactamase superfamily"/>
    <property type="match status" value="1"/>
</dbReference>
<evidence type="ECO:0000313" key="4">
    <source>
        <dbReference type="EMBL" id="GAA1997665.1"/>
    </source>
</evidence>
<accession>A0ABN2T2Z1</accession>
<evidence type="ECO:0000256" key="2">
    <source>
        <dbReference type="SAM" id="SignalP"/>
    </source>
</evidence>
<dbReference type="PROSITE" id="PS51257">
    <property type="entry name" value="PROKAR_LIPOPROTEIN"/>
    <property type="match status" value="1"/>
</dbReference>
<feature type="compositionally biased region" description="Low complexity" evidence="1">
    <location>
        <begin position="106"/>
        <end position="141"/>
    </location>
</feature>
<organism evidence="4 5">
    <name type="scientific">Catenulispora subtropica</name>
    <dbReference type="NCBI Taxonomy" id="450798"/>
    <lineage>
        <taxon>Bacteria</taxon>
        <taxon>Bacillati</taxon>
        <taxon>Actinomycetota</taxon>
        <taxon>Actinomycetes</taxon>
        <taxon>Catenulisporales</taxon>
        <taxon>Catenulisporaceae</taxon>
        <taxon>Catenulispora</taxon>
    </lineage>
</organism>
<evidence type="ECO:0000259" key="3">
    <source>
        <dbReference type="Pfam" id="PF00905"/>
    </source>
</evidence>
<dbReference type="InterPro" id="IPR012338">
    <property type="entry name" value="Beta-lactam/transpept-like"/>
</dbReference>
<dbReference type="PANTHER" id="PTHR30627:SF24">
    <property type="entry name" value="PENICILLIN-BINDING PROTEIN 4B"/>
    <property type="match status" value="1"/>
</dbReference>
<dbReference type="RefSeq" id="WP_344661818.1">
    <property type="nucleotide sequence ID" value="NZ_BAAAQM010000060.1"/>
</dbReference>
<dbReference type="SUPFAM" id="SSF56601">
    <property type="entry name" value="beta-lactamase/transpeptidase-like"/>
    <property type="match status" value="1"/>
</dbReference>
<dbReference type="EMBL" id="BAAAQM010000060">
    <property type="protein sequence ID" value="GAA1997665.1"/>
    <property type="molecule type" value="Genomic_DNA"/>
</dbReference>
<dbReference type="Pfam" id="PF00905">
    <property type="entry name" value="Transpeptidase"/>
    <property type="match status" value="1"/>
</dbReference>
<reference evidence="4 5" key="1">
    <citation type="journal article" date="2019" name="Int. J. Syst. Evol. Microbiol.">
        <title>The Global Catalogue of Microorganisms (GCM) 10K type strain sequencing project: providing services to taxonomists for standard genome sequencing and annotation.</title>
        <authorList>
            <consortium name="The Broad Institute Genomics Platform"/>
            <consortium name="The Broad Institute Genome Sequencing Center for Infectious Disease"/>
            <person name="Wu L."/>
            <person name="Ma J."/>
        </authorList>
    </citation>
    <scope>NUCLEOTIDE SEQUENCE [LARGE SCALE GENOMIC DNA]</scope>
    <source>
        <strain evidence="4 5">JCM 16013</strain>
    </source>
</reference>
<evidence type="ECO:0000313" key="5">
    <source>
        <dbReference type="Proteomes" id="UP001499854"/>
    </source>
</evidence>
<feature type="signal peptide" evidence="2">
    <location>
        <begin position="1"/>
        <end position="18"/>
    </location>
</feature>
<comment type="caution">
    <text evidence="4">The sequence shown here is derived from an EMBL/GenBank/DDBJ whole genome shotgun (WGS) entry which is preliminary data.</text>
</comment>
<sequence length="583" mass="58771">MGSRRVLLAIAATATSLAVVTAGCSGGGSKPKPAANGAQGSTTAGDSGPTPQSVAEAFLAAWQAGDYTKAGSYTDLPDKAGPRLKQVMTSLAPKTVELKLGAQVNAPAPANSSSASGSAGSSGTPAGATPGAPSSSSTPNPLDNAAHFNFSVTDTFDGDLKWQYTSAMAVLPANGNTPPLVHFASAIINPQLSAASNLKAVPPSVPVADRNGVVLTGQAHPSLSSILAKLAIAKPANSTAASLQIQFVDNNTGNQIPGSTPIQIGAQNSTGGLQLSSSLDDKIQTQAEKALQPYPNSGMVVIKPSTGEILAIASNAKDNPKLATMATRAPGSTFKTVTSTALLLAGMKLTDPADCTPTVTVGSQTYHNDEGLANGLSGANLLTAYEMSCNTSFVNAALGHNLALDTLTKTAHDYYGMNQPWDLGIGAATYGTPGQQQVPAADGRDLFAAEAFGQGRITMSPLTMASVAATVATGQFHQPILIPGFQAPAKAQPLPGDVKENLQTMMRGVITNGTATSLQGISPSLGAKTGSAEPNNKDKTDSWMIAMDPDHDIAVAALVLNAGFGNSAAGPAIAAMMKGAGLS</sequence>
<gene>
    <name evidence="4" type="ORF">GCM10009838_73670</name>
</gene>
<feature type="region of interest" description="Disordered" evidence="1">
    <location>
        <begin position="106"/>
        <end position="142"/>
    </location>
</feature>
<feature type="region of interest" description="Disordered" evidence="1">
    <location>
        <begin position="23"/>
        <end position="52"/>
    </location>
</feature>
<feature type="compositionally biased region" description="Polar residues" evidence="1">
    <location>
        <begin position="38"/>
        <end position="52"/>
    </location>
</feature>
<dbReference type="Proteomes" id="UP001499854">
    <property type="component" value="Unassembled WGS sequence"/>
</dbReference>